<dbReference type="GO" id="GO:0016020">
    <property type="term" value="C:membrane"/>
    <property type="evidence" value="ECO:0007669"/>
    <property type="project" value="InterPro"/>
</dbReference>
<dbReference type="PROSITE" id="PS50111">
    <property type="entry name" value="CHEMOTAXIS_TRANSDUC_2"/>
    <property type="match status" value="1"/>
</dbReference>
<comment type="similarity">
    <text evidence="2">Belongs to the methyl-accepting chemotaxis (MCP) protein family.</text>
</comment>
<dbReference type="CDD" id="cd11386">
    <property type="entry name" value="MCP_signal"/>
    <property type="match status" value="1"/>
</dbReference>
<dbReference type="InterPro" id="IPR004090">
    <property type="entry name" value="Chemotax_Me-accpt_rcpt"/>
</dbReference>
<dbReference type="GO" id="GO:0006935">
    <property type="term" value="P:chemotaxis"/>
    <property type="evidence" value="ECO:0007669"/>
    <property type="project" value="InterPro"/>
</dbReference>
<comment type="caution">
    <text evidence="5">The sequence shown here is derived from an EMBL/GenBank/DDBJ whole genome shotgun (WGS) entry which is preliminary data.</text>
</comment>
<evidence type="ECO:0000256" key="2">
    <source>
        <dbReference type="ARBA" id="ARBA00029447"/>
    </source>
</evidence>
<sequence length="460" mass="50961">MPFFIWKTTQSSADHFDYHSDYDKLYQCLTKCDFTKPIEVDIPSSSPLYFVVDILNRVINERQASASTTLADLDVIVQRLTNMTSIRQMIVKIGEQTSQLASMSAQTEELRAATNQVADSATNSATFVEQAASVAASGGEKIQQAIQFVEHSFDEFAKVSQQVQDVLHSMKEIEQIVGVIAEVADQTNLLALNAAIEAARAGEQGRGFAVVADEVRKLAEHTKISVTDIRQKIAGLSQNSVVTANNIVSLSQTMQSGKSIMQEAAESLQEIIHNFSSITEDIQNIAASSEELSAAIQESASSVSAIAMAAEELNRTAKVTGQGIYDISQSLQKIRAEQIERKPKLKTHQVLELYKTDHLLWTWRIYNMILGFEHLKSSEVGNHHECRLGRWVDSQDAAQCRLLPAFKQLEAPHKQVHELAREAAVAYEQGNITKAEQILERMSQASAEVVQILNELQQQC</sequence>
<proteinExistence type="inferred from homology"/>
<evidence type="ECO:0000313" key="6">
    <source>
        <dbReference type="Proteomes" id="UP000295788"/>
    </source>
</evidence>
<keyword evidence="6" id="KW-1185">Reference proteome</keyword>
<dbReference type="Pfam" id="PF13682">
    <property type="entry name" value="CZB"/>
    <property type="match status" value="1"/>
</dbReference>
<dbReference type="SMART" id="SM00283">
    <property type="entry name" value="MA"/>
    <property type="match status" value="1"/>
</dbReference>
<dbReference type="GO" id="GO:0004888">
    <property type="term" value="F:transmembrane signaling receptor activity"/>
    <property type="evidence" value="ECO:0007669"/>
    <property type="project" value="InterPro"/>
</dbReference>
<accession>A0A4R3KHB0</accession>
<name>A0A4R3KHB0_9BACI</name>
<evidence type="ECO:0000256" key="1">
    <source>
        <dbReference type="ARBA" id="ARBA00023224"/>
    </source>
</evidence>
<feature type="domain" description="Methyl-accepting transducer" evidence="4">
    <location>
        <begin position="95"/>
        <end position="307"/>
    </location>
</feature>
<dbReference type="Gene3D" id="1.20.120.30">
    <property type="entry name" value="Aspartate receptor, ligand-binding domain"/>
    <property type="match status" value="1"/>
</dbReference>
<dbReference type="AlphaFoldDB" id="A0A4R3KHB0"/>
<dbReference type="EMBL" id="SMAB01000008">
    <property type="protein sequence ID" value="TCS82523.1"/>
    <property type="molecule type" value="Genomic_DNA"/>
</dbReference>
<evidence type="ECO:0000259" key="4">
    <source>
        <dbReference type="PROSITE" id="PS50111"/>
    </source>
</evidence>
<dbReference type="Proteomes" id="UP000295788">
    <property type="component" value="Unassembled WGS sequence"/>
</dbReference>
<reference evidence="5 6" key="1">
    <citation type="submission" date="2019-03" db="EMBL/GenBank/DDBJ databases">
        <title>Genomic Encyclopedia of Type Strains, Phase IV (KMG-IV): sequencing the most valuable type-strain genomes for metagenomic binning, comparative biology and taxonomic classification.</title>
        <authorList>
            <person name="Goeker M."/>
        </authorList>
    </citation>
    <scope>NUCLEOTIDE SEQUENCE [LARGE SCALE GENOMIC DNA]</scope>
    <source>
        <strain evidence="5 6">DSM 23802</strain>
    </source>
</reference>
<dbReference type="PANTHER" id="PTHR32089:SF112">
    <property type="entry name" value="LYSOZYME-LIKE PROTEIN-RELATED"/>
    <property type="match status" value="1"/>
</dbReference>
<dbReference type="SUPFAM" id="SSF58104">
    <property type="entry name" value="Methyl-accepting chemotaxis protein (MCP) signaling domain"/>
    <property type="match status" value="1"/>
</dbReference>
<dbReference type="PANTHER" id="PTHR32089">
    <property type="entry name" value="METHYL-ACCEPTING CHEMOTAXIS PROTEIN MCPB"/>
    <property type="match status" value="1"/>
</dbReference>
<dbReference type="InterPro" id="IPR025991">
    <property type="entry name" value="Chemoreceptor_zinc-bind_dom"/>
</dbReference>
<dbReference type="InterPro" id="IPR004089">
    <property type="entry name" value="MCPsignal_dom"/>
</dbReference>
<dbReference type="OrthoDB" id="266313at2"/>
<evidence type="ECO:0000313" key="5">
    <source>
        <dbReference type="EMBL" id="TCS82523.1"/>
    </source>
</evidence>
<dbReference type="PRINTS" id="PR00260">
    <property type="entry name" value="CHEMTRNSDUCR"/>
</dbReference>
<dbReference type="GO" id="GO:0007165">
    <property type="term" value="P:signal transduction"/>
    <property type="evidence" value="ECO:0007669"/>
    <property type="project" value="UniProtKB-KW"/>
</dbReference>
<protein>
    <submittedName>
        <fullName evidence="5">Methyl-accepting chemotaxis protein</fullName>
    </submittedName>
</protein>
<organism evidence="5 6">
    <name type="scientific">Tepidibacillus fermentans</name>
    <dbReference type="NCBI Taxonomy" id="1281767"/>
    <lineage>
        <taxon>Bacteria</taxon>
        <taxon>Bacillati</taxon>
        <taxon>Bacillota</taxon>
        <taxon>Bacilli</taxon>
        <taxon>Bacillales</taxon>
        <taxon>Bacillaceae</taxon>
        <taxon>Tepidibacillus</taxon>
    </lineage>
</organism>
<keyword evidence="1 3" id="KW-0807">Transducer</keyword>
<dbReference type="Gene3D" id="1.10.287.950">
    <property type="entry name" value="Methyl-accepting chemotaxis protein"/>
    <property type="match status" value="1"/>
</dbReference>
<evidence type="ECO:0000256" key="3">
    <source>
        <dbReference type="PROSITE-ProRule" id="PRU00284"/>
    </source>
</evidence>
<gene>
    <name evidence="5" type="ORF">EDD72_10812</name>
</gene>
<dbReference type="Pfam" id="PF00015">
    <property type="entry name" value="MCPsignal"/>
    <property type="match status" value="1"/>
</dbReference>